<keyword evidence="1" id="KW-0479">Metal-binding</keyword>
<feature type="compositionally biased region" description="Low complexity" evidence="6">
    <location>
        <begin position="485"/>
        <end position="500"/>
    </location>
</feature>
<feature type="region of interest" description="Disordered" evidence="6">
    <location>
        <begin position="861"/>
        <end position="880"/>
    </location>
</feature>
<feature type="coiled-coil region" evidence="5">
    <location>
        <begin position="81"/>
        <end position="115"/>
    </location>
</feature>
<feature type="domain" description="RanBD1" evidence="7">
    <location>
        <begin position="1081"/>
        <end position="1215"/>
    </location>
</feature>
<evidence type="ECO:0000259" key="8">
    <source>
        <dbReference type="PROSITE" id="PS50199"/>
    </source>
</evidence>
<feature type="region of interest" description="Disordered" evidence="6">
    <location>
        <begin position="478"/>
        <end position="511"/>
    </location>
</feature>
<feature type="compositionally biased region" description="Low complexity" evidence="6">
    <location>
        <begin position="305"/>
        <end position="318"/>
    </location>
</feature>
<dbReference type="SMART" id="SM00160">
    <property type="entry name" value="RanBD"/>
    <property type="match status" value="3"/>
</dbReference>
<keyword evidence="5" id="KW-0175">Coiled coil</keyword>
<feature type="compositionally biased region" description="Basic and acidic residues" evidence="6">
    <location>
        <begin position="501"/>
        <end position="510"/>
    </location>
</feature>
<gene>
    <name evidence="9" type="ORF">KUTeg_015303</name>
</gene>
<dbReference type="PANTHER" id="PTHR23138:SF179">
    <property type="entry name" value="NUCLEAR PORE COMPLEX PROTEIN"/>
    <property type="match status" value="1"/>
</dbReference>
<dbReference type="Proteomes" id="UP001217089">
    <property type="component" value="Unassembled WGS sequence"/>
</dbReference>
<keyword evidence="3" id="KW-0862">Zinc</keyword>
<evidence type="ECO:0000256" key="2">
    <source>
        <dbReference type="ARBA" id="ARBA00022771"/>
    </source>
</evidence>
<feature type="compositionally biased region" description="Low complexity" evidence="6">
    <location>
        <begin position="1375"/>
        <end position="1386"/>
    </location>
</feature>
<dbReference type="Pfam" id="PF00638">
    <property type="entry name" value="Ran_BP1"/>
    <property type="match status" value="4"/>
</dbReference>
<keyword evidence="10" id="KW-1185">Reference proteome</keyword>
<feature type="compositionally biased region" description="Basic and acidic residues" evidence="6">
    <location>
        <begin position="1054"/>
        <end position="1063"/>
    </location>
</feature>
<accession>A0ABQ9EPR1</accession>
<dbReference type="PROSITE" id="PS50196">
    <property type="entry name" value="RANBD1"/>
    <property type="match status" value="4"/>
</dbReference>
<feature type="region of interest" description="Disordered" evidence="6">
    <location>
        <begin position="1348"/>
        <end position="1387"/>
    </location>
</feature>
<feature type="compositionally biased region" description="Acidic residues" evidence="6">
    <location>
        <begin position="1666"/>
        <end position="1690"/>
    </location>
</feature>
<feature type="domain" description="RanBP2-type" evidence="8">
    <location>
        <begin position="680"/>
        <end position="709"/>
    </location>
</feature>
<organism evidence="9 10">
    <name type="scientific">Tegillarca granosa</name>
    <name type="common">Malaysian cockle</name>
    <name type="synonym">Anadara granosa</name>
    <dbReference type="NCBI Taxonomy" id="220873"/>
    <lineage>
        <taxon>Eukaryota</taxon>
        <taxon>Metazoa</taxon>
        <taxon>Spiralia</taxon>
        <taxon>Lophotrochozoa</taxon>
        <taxon>Mollusca</taxon>
        <taxon>Bivalvia</taxon>
        <taxon>Autobranchia</taxon>
        <taxon>Pteriomorphia</taxon>
        <taxon>Arcoida</taxon>
        <taxon>Arcoidea</taxon>
        <taxon>Arcidae</taxon>
        <taxon>Tegillarca</taxon>
    </lineage>
</organism>
<feature type="compositionally biased region" description="Basic and acidic residues" evidence="6">
    <location>
        <begin position="1627"/>
        <end position="1649"/>
    </location>
</feature>
<dbReference type="PROSITE" id="PS50199">
    <property type="entry name" value="ZF_RANBP2_2"/>
    <property type="match status" value="2"/>
</dbReference>
<feature type="compositionally biased region" description="Acidic residues" evidence="6">
    <location>
        <begin position="1475"/>
        <end position="1487"/>
    </location>
</feature>
<feature type="compositionally biased region" description="Gly residues" evidence="6">
    <location>
        <begin position="1364"/>
        <end position="1374"/>
    </location>
</feature>
<evidence type="ECO:0000256" key="3">
    <source>
        <dbReference type="ARBA" id="ARBA00022833"/>
    </source>
</evidence>
<evidence type="ECO:0000259" key="7">
    <source>
        <dbReference type="PROSITE" id="PS50196"/>
    </source>
</evidence>
<feature type="compositionally biased region" description="Basic and acidic residues" evidence="6">
    <location>
        <begin position="1299"/>
        <end position="1310"/>
    </location>
</feature>
<feature type="region of interest" description="Disordered" evidence="6">
    <location>
        <begin position="1004"/>
        <end position="1034"/>
    </location>
</feature>
<feature type="domain" description="RanBP2-type" evidence="8">
    <location>
        <begin position="746"/>
        <end position="775"/>
    </location>
</feature>
<evidence type="ECO:0000256" key="6">
    <source>
        <dbReference type="SAM" id="MobiDB-lite"/>
    </source>
</evidence>
<feature type="domain" description="RanBD1" evidence="7">
    <location>
        <begin position="515"/>
        <end position="651"/>
    </location>
</feature>
<dbReference type="InterPro" id="IPR011993">
    <property type="entry name" value="PH-like_dom_sf"/>
</dbReference>
<feature type="region of interest" description="Disordered" evidence="6">
    <location>
        <begin position="1050"/>
        <end position="1069"/>
    </location>
</feature>
<name>A0ABQ9EPR1_TEGGR</name>
<dbReference type="SUPFAM" id="SSF50729">
    <property type="entry name" value="PH domain-like"/>
    <property type="match status" value="4"/>
</dbReference>
<protein>
    <recommendedName>
        <fullName evidence="11">E3 SUMO-protein ligase RanBP2</fullName>
    </recommendedName>
</protein>
<sequence>MMNPVMRPASFSTPKGPGHKSYTESPSFIQPYDKEHSTPAVKGKSPGVALNFSEVVRQRPRPSPERLEAKIWALEHKQQTIMELLRDIKDRSNEMNRVIREVRDEQETYKEVVKQMREFMTLHTQPGHGQFINPQLGFPPYGYPPQPAPPQPAVHQSPWMPAPSNFGYTLPQRPSFGIPNRFPVPSHQNDIVEDDIYHVDGEYYEDDGSQPFSTYLNTPDSQLEQNWPFGQRTGLEGKATVTYSPQGRPIPQPGFFAQALRGQALQYAYQQPGVQTSLQKPGQPRNPLNIQQPSANSGIGPGFFSQQPQLSVSSSQLPGTRGSDMFQTGVSSSQPTALIAALQGSSTTNTTVSMPPNAVATSSMMAKPNLIPGTNTVTGQQLQGQGQIPNKTLGQGQPVFGSLESRVSTASDSSMPLFGSLVAAAKSPDAGPLTSFSGLKPTTYPAGSSIPSFGTLASQGTDTNIFKPQEGFTGFHDANRPLFIKGSSPGKSPTKSPSKYGTDDDHHDEYEPNVEFKPVIDLPDLVDVKTGEEEEEKLFGHRGKLFRYDPETKQWKERGVGEMKILKHKETKQVRILMRREQVLKLCANHYLSKDLKLAPMPTSDKAWCWVAMDYSEEELKTEKLCIRFKTEEIANQFKEVFEKCQAELDDDMPAIKPKPPTPKTTPTGQPAIKDLFKPKIGSWTCNTCLVTNDSTTVKCPACGDSKLGTKPEVTKPGVTIPNMAAKSADSKGSTQPSLKDMFKPKAGAWSCGTCCVSNNADILKCACCGTLKPGVKPEDVKDDTSESTNSGFKFGTTEQTDVNKNTGGFSFGTMPTQSSGFKFGDTTITKPAETSGFKFGDMTSKPAEGLGFKFGQPKLNVEKTEPDSTTTESGGFKFGEKAQFGDTGGFKFGNQTVTASQDVTKTTGQEKETTVTFAKPKAVPVKPSKTETKSDTKTGISFVPPSDGNKPGFPFGLKTEGFNFGKKEETPSTQKDEGAVFRFKITDTHSDDETKEPEVRTGTFVFKPSEDPASSSSEQSPFTVTSSKVEDKGDSSPFKFTFTVKPTGSATRTDVKSPKSPEVDPDGMYVNKEGEDDHIYFEPLIKLDRVEVVTGEEDEAVLYEHRAKLYRFVNGEWKERGLGDIKILENKESKQIRLLMRREKILKVCCNHYITSDIDLKPMPKSDGKAWVWSAMDCSEGEPQHEKLSIRFKTADIANEFKAAFDSAKEKIVNESSTTDMPKRSDQLDKTSQSPGIAARKLFDEDVSDVIIIKEEKATKEQIEKARKFKLPDHFYLYESKPPCPGCIGCVDDDGEPKFKSPPKDETKQVQDTATSGGSIFEGAATSIGGSTGGSVFGVTSTPGGSIFGGASQKQDDKSASGTFGGGLFGKESGGSTESKSTEGTGVFGSGASGAATFGFLANQSGNSGSANLFGSGSTGSVFGKSSSGSQFSFASLAAHSGDSPTTFAKDDSKPFKWAGAGQTLFKSAGGETGDGDDDNEDGDEVEQSHDPHFEPIVPLPDLVEVKTGEEDEDPVFCHRAKLFRFDKDANQWKEKGIGEMKILRCKFTGRYRLLLRREQVYKLACNHLLTPDLSFKPLATSETSYCWVAEDFAENEAKVEKFAVKFKSIDLARQFIEKIEECQEELRNMPPPSEDKTPVQCSDEGKDNNSASGTSKQKDTSEVDDKDDDDEEEDDDDDDYETEEEEEVIFEKRVTFSSREKGEDKWTMHGLGDLKILYDEDVNGNRVTMVTDKDDKVCNHLIAKECTISVNAKQRNCEWTAIDFSTDEAVRREFRAQFGSTAAAEEFQKTFEQGRSLAVDSDISERDMMMTTQEMSVPEVHSHSADPNE</sequence>
<evidence type="ECO:0000256" key="4">
    <source>
        <dbReference type="PROSITE-ProRule" id="PRU00322"/>
    </source>
</evidence>
<dbReference type="InterPro" id="IPR045256">
    <property type="entry name" value="RanBP1_RanBD"/>
</dbReference>
<evidence type="ECO:0008006" key="11">
    <source>
        <dbReference type="Google" id="ProtNLM"/>
    </source>
</evidence>
<feature type="region of interest" description="Disordered" evidence="6">
    <location>
        <begin position="1"/>
        <end position="46"/>
    </location>
</feature>
<dbReference type="InterPro" id="IPR045255">
    <property type="entry name" value="RanBP1-like"/>
</dbReference>
<evidence type="ECO:0000256" key="1">
    <source>
        <dbReference type="ARBA" id="ARBA00022723"/>
    </source>
</evidence>
<dbReference type="SMART" id="SM00547">
    <property type="entry name" value="ZnF_RBZ"/>
    <property type="match status" value="2"/>
</dbReference>
<dbReference type="PANTHER" id="PTHR23138">
    <property type="entry name" value="RAN BINDING PROTEIN"/>
    <property type="match status" value="1"/>
</dbReference>
<evidence type="ECO:0000256" key="5">
    <source>
        <dbReference type="SAM" id="Coils"/>
    </source>
</evidence>
<feature type="domain" description="RanBD1" evidence="7">
    <location>
        <begin position="1685"/>
        <end position="1802"/>
    </location>
</feature>
<dbReference type="CDD" id="cd13176">
    <property type="entry name" value="RanBD_RanBP2-like"/>
    <property type="match status" value="1"/>
</dbReference>
<dbReference type="Gene3D" id="2.30.29.30">
    <property type="entry name" value="Pleckstrin-homology domain (PH domain)/Phosphotyrosine-binding domain (PTB)"/>
    <property type="match status" value="4"/>
</dbReference>
<dbReference type="Pfam" id="PF00641">
    <property type="entry name" value="Zn_ribbon_RanBP"/>
    <property type="match status" value="2"/>
</dbReference>
<feature type="region of interest" description="Disordered" evidence="6">
    <location>
        <begin position="1214"/>
        <end position="1236"/>
    </location>
</feature>
<feature type="region of interest" description="Disordered" evidence="6">
    <location>
        <begin position="1627"/>
        <end position="1691"/>
    </location>
</feature>
<keyword evidence="2 4" id="KW-0863">Zinc-finger</keyword>
<feature type="region of interest" description="Disordered" evidence="6">
    <location>
        <begin position="1299"/>
        <end position="1319"/>
    </location>
</feature>
<reference evidence="9 10" key="1">
    <citation type="submission" date="2022-12" db="EMBL/GenBank/DDBJ databases">
        <title>Chromosome-level genome of Tegillarca granosa.</title>
        <authorList>
            <person name="Kim J."/>
        </authorList>
    </citation>
    <scope>NUCLEOTIDE SEQUENCE [LARGE SCALE GENOMIC DNA]</scope>
    <source>
        <strain evidence="9">Teg-2019</strain>
        <tissue evidence="9">Adductor muscle</tissue>
    </source>
</reference>
<feature type="region of interest" description="Disordered" evidence="6">
    <location>
        <begin position="779"/>
        <end position="800"/>
    </location>
</feature>
<feature type="region of interest" description="Disordered" evidence="6">
    <location>
        <begin position="922"/>
        <end position="953"/>
    </location>
</feature>
<comment type="caution">
    <text evidence="9">The sequence shown here is derived from an EMBL/GenBank/DDBJ whole genome shotgun (WGS) entry which is preliminary data.</text>
</comment>
<feature type="compositionally biased region" description="Polar residues" evidence="6">
    <location>
        <begin position="274"/>
        <end position="297"/>
    </location>
</feature>
<feature type="compositionally biased region" description="Low complexity" evidence="6">
    <location>
        <begin position="1012"/>
        <end position="1022"/>
    </location>
</feature>
<dbReference type="CDD" id="cd13179">
    <property type="entry name" value="RanBD_RanBP1"/>
    <property type="match status" value="1"/>
</dbReference>
<dbReference type="InterPro" id="IPR001876">
    <property type="entry name" value="Znf_RanBP2"/>
</dbReference>
<proteinExistence type="predicted"/>
<evidence type="ECO:0000313" key="9">
    <source>
        <dbReference type="EMBL" id="KAJ8307219.1"/>
    </source>
</evidence>
<feature type="compositionally biased region" description="Polar residues" evidence="6">
    <location>
        <begin position="787"/>
        <end position="800"/>
    </location>
</feature>
<dbReference type="EMBL" id="JARBDR010000793">
    <property type="protein sequence ID" value="KAJ8307219.1"/>
    <property type="molecule type" value="Genomic_DNA"/>
</dbReference>
<feature type="domain" description="RanBD1" evidence="7">
    <location>
        <begin position="1494"/>
        <end position="1630"/>
    </location>
</feature>
<dbReference type="InterPro" id="IPR000156">
    <property type="entry name" value="Ran_bind_dom"/>
</dbReference>
<feature type="region of interest" description="Disordered" evidence="6">
    <location>
        <begin position="1468"/>
        <end position="1498"/>
    </location>
</feature>
<feature type="region of interest" description="Disordered" evidence="6">
    <location>
        <begin position="274"/>
        <end position="330"/>
    </location>
</feature>
<dbReference type="Gene3D" id="4.10.1060.10">
    <property type="entry name" value="Zinc finger, RanBP2-type"/>
    <property type="match status" value="2"/>
</dbReference>
<evidence type="ECO:0000313" key="10">
    <source>
        <dbReference type="Proteomes" id="UP001217089"/>
    </source>
</evidence>
<dbReference type="PROSITE" id="PS01358">
    <property type="entry name" value="ZF_RANBP2_1"/>
    <property type="match status" value="2"/>
</dbReference>